<dbReference type="STRING" id="34027.SAMN05421829_11084"/>
<organism evidence="1 2">
    <name type="scientific">Aromatoleum tolulyticum</name>
    <dbReference type="NCBI Taxonomy" id="34027"/>
    <lineage>
        <taxon>Bacteria</taxon>
        <taxon>Pseudomonadati</taxon>
        <taxon>Pseudomonadota</taxon>
        <taxon>Betaproteobacteria</taxon>
        <taxon>Rhodocyclales</taxon>
        <taxon>Rhodocyclaceae</taxon>
        <taxon>Aromatoleum</taxon>
    </lineage>
</organism>
<name>A0A1N6YHR9_9RHOO</name>
<keyword evidence="2" id="KW-1185">Reference proteome</keyword>
<reference evidence="2" key="1">
    <citation type="submission" date="2017-01" db="EMBL/GenBank/DDBJ databases">
        <authorList>
            <person name="Varghese N."/>
            <person name="Submissions S."/>
        </authorList>
    </citation>
    <scope>NUCLEOTIDE SEQUENCE [LARGE SCALE GENOMIC DNA]</scope>
    <source>
        <strain evidence="2">ATCC 51758</strain>
    </source>
</reference>
<dbReference type="InterPro" id="IPR003749">
    <property type="entry name" value="ThiS/MoaD-like"/>
</dbReference>
<sequence length="83" mass="9126">MKIGFKLFASLTDYLPSDRRGNRIELEVGEGTTIAELIMRFNLPERSAHLVLVNGHFIPPAQRASRPLADGDELAIWPPIAGG</sequence>
<dbReference type="AlphaFoldDB" id="A0A1N6YHR9"/>
<dbReference type="Pfam" id="PF02597">
    <property type="entry name" value="ThiS"/>
    <property type="match status" value="1"/>
</dbReference>
<evidence type="ECO:0000313" key="2">
    <source>
        <dbReference type="Proteomes" id="UP000186819"/>
    </source>
</evidence>
<dbReference type="EMBL" id="FTMD01000010">
    <property type="protein sequence ID" value="SIR14078.1"/>
    <property type="molecule type" value="Genomic_DNA"/>
</dbReference>
<protein>
    <submittedName>
        <fullName evidence="1">Sulfur carrier protein ThiS (Thiamine biosynthesis)</fullName>
    </submittedName>
</protein>
<accession>A0A1N6YHR9</accession>
<dbReference type="OrthoDB" id="7860782at2"/>
<gene>
    <name evidence="1" type="ORF">SAMN05421829_11084</name>
</gene>
<evidence type="ECO:0000313" key="1">
    <source>
        <dbReference type="EMBL" id="SIR14078.1"/>
    </source>
</evidence>
<dbReference type="Gene3D" id="3.10.20.30">
    <property type="match status" value="1"/>
</dbReference>
<proteinExistence type="predicted"/>
<dbReference type="InterPro" id="IPR016155">
    <property type="entry name" value="Mopterin_synth/thiamin_S_b"/>
</dbReference>
<dbReference type="InterPro" id="IPR012675">
    <property type="entry name" value="Beta-grasp_dom_sf"/>
</dbReference>
<dbReference type="Proteomes" id="UP000186819">
    <property type="component" value="Unassembled WGS sequence"/>
</dbReference>
<dbReference type="SUPFAM" id="SSF54285">
    <property type="entry name" value="MoaD/ThiS"/>
    <property type="match status" value="1"/>
</dbReference>
<dbReference type="RefSeq" id="WP_076603029.1">
    <property type="nucleotide sequence ID" value="NZ_FTMD01000010.1"/>
</dbReference>
<dbReference type="CDD" id="cd00565">
    <property type="entry name" value="Ubl_ThiS"/>
    <property type="match status" value="1"/>
</dbReference>